<dbReference type="InterPro" id="IPR002885">
    <property type="entry name" value="PPR_rpt"/>
</dbReference>
<dbReference type="EMBL" id="KI392614">
    <property type="protein sequence ID" value="ERN12587.1"/>
    <property type="molecule type" value="Genomic_DNA"/>
</dbReference>
<keyword evidence="3" id="KW-0732">Signal</keyword>
<evidence type="ECO:0008006" key="6">
    <source>
        <dbReference type="Google" id="ProtNLM"/>
    </source>
</evidence>
<dbReference type="GO" id="GO:0009451">
    <property type="term" value="P:RNA modification"/>
    <property type="evidence" value="ECO:0000318"/>
    <property type="project" value="GO_Central"/>
</dbReference>
<evidence type="ECO:0000256" key="1">
    <source>
        <dbReference type="ARBA" id="ARBA00022737"/>
    </source>
</evidence>
<keyword evidence="1" id="KW-0677">Repeat</keyword>
<dbReference type="InterPro" id="IPR011990">
    <property type="entry name" value="TPR-like_helical_dom_sf"/>
</dbReference>
<dbReference type="AlphaFoldDB" id="W1PRC9"/>
<dbReference type="PANTHER" id="PTHR47926:SF500">
    <property type="entry name" value="REPEAT-CONTAINING PROTEIN, PUTATIVE-RELATED"/>
    <property type="match status" value="1"/>
</dbReference>
<feature type="repeat" description="PPR" evidence="2">
    <location>
        <begin position="384"/>
        <end position="418"/>
    </location>
</feature>
<feature type="repeat" description="PPR" evidence="2">
    <location>
        <begin position="134"/>
        <end position="168"/>
    </location>
</feature>
<dbReference type="InterPro" id="IPR046960">
    <property type="entry name" value="PPR_At4g14850-like_plant"/>
</dbReference>
<evidence type="ECO:0000256" key="2">
    <source>
        <dbReference type="PROSITE-ProRule" id="PRU00708"/>
    </source>
</evidence>
<dbReference type="Pfam" id="PF13041">
    <property type="entry name" value="PPR_2"/>
    <property type="match status" value="2"/>
</dbReference>
<evidence type="ECO:0000313" key="4">
    <source>
        <dbReference type="EMBL" id="ERN12587.1"/>
    </source>
</evidence>
<dbReference type="HOGENOM" id="CLU_002706_0_1_1"/>
<feature type="repeat" description="PPR" evidence="2">
    <location>
        <begin position="283"/>
        <end position="317"/>
    </location>
</feature>
<organism evidence="4 5">
    <name type="scientific">Amborella trichopoda</name>
    <dbReference type="NCBI Taxonomy" id="13333"/>
    <lineage>
        <taxon>Eukaryota</taxon>
        <taxon>Viridiplantae</taxon>
        <taxon>Streptophyta</taxon>
        <taxon>Embryophyta</taxon>
        <taxon>Tracheophyta</taxon>
        <taxon>Spermatophyta</taxon>
        <taxon>Magnoliopsida</taxon>
        <taxon>Amborellales</taxon>
        <taxon>Amborellaceae</taxon>
        <taxon>Amborella</taxon>
    </lineage>
</organism>
<dbReference type="PROSITE" id="PS51375">
    <property type="entry name" value="PPR"/>
    <property type="match status" value="3"/>
</dbReference>
<sequence length="529" mass="57983">MYLLKFLVNLIFIVSISFRNVLYSVSSLDKSADLTDYILKVKGLVANGFFDETLKLFQKLHCSSVIGNDFILPSILKACSALQALQLGRQIHCQVIKMGHEFDTITQNSLLTMYAKCSDVEAASLMFNAMSKGDIVSWNAMISCHTRNGNCTKALQLFKLMEGSDMEPNRATMCSLVAGFAQNSYGAEALDIFKRFQAYYGLKPTSGIMVEGMKPNRVTLITALPACAELRAVKQGKEIHGFAIRHCYASDPRVTGALIDMYSCFGAVDLADLVFKGVEQERDVVLWSSIIYGCSNNGRSLDALDLFSQMRMSGTRPNSVTLLGVLSACTSLSAMQLGQAVHGYSEKTGLVSAVFVRNSLISFYSKCGSIEAARGVFDGILERDCRSWSSMITGYGLNGQGKEALQVFNEMLNLGFKPDLIVFLSALSACRHCGLVREGCEIFDSMTKVYEIDPGPEHYACLVDLLGRSGRLEEACGIVKNMKVRGRYSWVRLILGRREVATSMGPWKAVTCTSKRCFGSAGNIASKIA</sequence>
<accession>W1PRC9</accession>
<reference evidence="5" key="1">
    <citation type="journal article" date="2013" name="Science">
        <title>The Amborella genome and the evolution of flowering plants.</title>
        <authorList>
            <consortium name="Amborella Genome Project"/>
        </authorList>
    </citation>
    <scope>NUCLEOTIDE SEQUENCE [LARGE SCALE GENOMIC DNA]</scope>
</reference>
<dbReference type="Proteomes" id="UP000017836">
    <property type="component" value="Unassembled WGS sequence"/>
</dbReference>
<dbReference type="Gramene" id="ERN12587">
    <property type="protein sequence ID" value="ERN12587"/>
    <property type="gene ID" value="AMTR_s00025p00218280"/>
</dbReference>
<feature type="chain" id="PRO_5004807563" description="Pentacotripeptide-repeat region of PRORP domain-containing protein" evidence="3">
    <location>
        <begin position="19"/>
        <end position="529"/>
    </location>
</feature>
<feature type="signal peptide" evidence="3">
    <location>
        <begin position="1"/>
        <end position="18"/>
    </location>
</feature>
<dbReference type="GO" id="GO:0099402">
    <property type="term" value="P:plant organ development"/>
    <property type="evidence" value="ECO:0007669"/>
    <property type="project" value="UniProtKB-ARBA"/>
</dbReference>
<keyword evidence="5" id="KW-1185">Reference proteome</keyword>
<dbReference type="Pfam" id="PF01535">
    <property type="entry name" value="PPR"/>
    <property type="match status" value="5"/>
</dbReference>
<evidence type="ECO:0000313" key="5">
    <source>
        <dbReference type="Proteomes" id="UP000017836"/>
    </source>
</evidence>
<dbReference type="eggNOG" id="KOG4197">
    <property type="taxonomic scope" value="Eukaryota"/>
</dbReference>
<dbReference type="FunFam" id="1.25.40.10:FF:000158">
    <property type="entry name" value="pentatricopeptide repeat-containing protein At2g33680"/>
    <property type="match status" value="1"/>
</dbReference>
<name>W1PRC9_AMBTC</name>
<dbReference type="GO" id="GO:0003723">
    <property type="term" value="F:RNA binding"/>
    <property type="evidence" value="ECO:0000318"/>
    <property type="project" value="GO_Central"/>
</dbReference>
<dbReference type="FunFam" id="1.25.40.10:FF:000682">
    <property type="entry name" value="Pentatricopeptide repeat-containing protein At3g16610"/>
    <property type="match status" value="1"/>
</dbReference>
<evidence type="ECO:0000256" key="3">
    <source>
        <dbReference type="SAM" id="SignalP"/>
    </source>
</evidence>
<dbReference type="NCBIfam" id="TIGR00756">
    <property type="entry name" value="PPR"/>
    <property type="match status" value="5"/>
</dbReference>
<gene>
    <name evidence="4" type="ORF">AMTR_s00025p00218280</name>
</gene>
<dbReference type="PANTHER" id="PTHR47926">
    <property type="entry name" value="PENTATRICOPEPTIDE REPEAT-CONTAINING PROTEIN"/>
    <property type="match status" value="1"/>
</dbReference>
<dbReference type="Gene3D" id="1.25.40.10">
    <property type="entry name" value="Tetratricopeptide repeat domain"/>
    <property type="match status" value="3"/>
</dbReference>
<protein>
    <recommendedName>
        <fullName evidence="6">Pentacotripeptide-repeat region of PRORP domain-containing protein</fullName>
    </recommendedName>
</protein>
<proteinExistence type="predicted"/>
<dbReference type="FunFam" id="1.25.40.10:FF:000073">
    <property type="entry name" value="Pentatricopeptide repeat-containing protein chloroplastic"/>
    <property type="match status" value="1"/>
</dbReference>